<evidence type="ECO:0000256" key="1">
    <source>
        <dbReference type="SAM" id="Phobius"/>
    </source>
</evidence>
<evidence type="ECO:0000313" key="3">
    <source>
        <dbReference type="Proteomes" id="UP000029734"/>
    </source>
</evidence>
<feature type="transmembrane region" description="Helical" evidence="1">
    <location>
        <begin position="6"/>
        <end position="25"/>
    </location>
</feature>
<dbReference type="Pfam" id="PF07009">
    <property type="entry name" value="NusG_II"/>
    <property type="match status" value="1"/>
</dbReference>
<reference evidence="2 3" key="1">
    <citation type="submission" date="2014-08" db="EMBL/GenBank/DDBJ databases">
        <authorList>
            <person name="den Bakker H.C."/>
        </authorList>
    </citation>
    <scope>NUCLEOTIDE SEQUENCE [LARGE SCALE GENOMIC DNA]</scope>
    <source>
        <strain evidence="2 3">DSM 18334</strain>
    </source>
</reference>
<dbReference type="Gene3D" id="2.60.320.10">
    <property type="entry name" value="N-utilization substance G protein NusG, insert domain"/>
    <property type="match status" value="1"/>
</dbReference>
<dbReference type="AlphaFoldDB" id="A0A098M682"/>
<dbReference type="InterPro" id="IPR038690">
    <property type="entry name" value="NusG_2_sf"/>
</dbReference>
<keyword evidence="1" id="KW-0472">Membrane</keyword>
<dbReference type="STRING" id="268407.PWYN_20555"/>
<keyword evidence="1" id="KW-0812">Transmembrane</keyword>
<accession>A0A098M682</accession>
<dbReference type="Proteomes" id="UP000029734">
    <property type="component" value="Unassembled WGS sequence"/>
</dbReference>
<gene>
    <name evidence="2" type="ORF">PWYN_20555</name>
</gene>
<keyword evidence="1" id="KW-1133">Transmembrane helix</keyword>
<protein>
    <submittedName>
        <fullName evidence="2">Uncharacterized protein</fullName>
    </submittedName>
</protein>
<name>A0A098M682_9BACL</name>
<dbReference type="eggNOG" id="COG5341">
    <property type="taxonomic scope" value="Bacteria"/>
</dbReference>
<dbReference type="CDD" id="cd09911">
    <property type="entry name" value="Lin0431_like"/>
    <property type="match status" value="1"/>
</dbReference>
<dbReference type="EMBL" id="JQCR01000003">
    <property type="protein sequence ID" value="KGE17052.1"/>
    <property type="molecule type" value="Genomic_DNA"/>
</dbReference>
<organism evidence="2 3">
    <name type="scientific">Paenibacillus wynnii</name>
    <dbReference type="NCBI Taxonomy" id="268407"/>
    <lineage>
        <taxon>Bacteria</taxon>
        <taxon>Bacillati</taxon>
        <taxon>Bacillota</taxon>
        <taxon>Bacilli</taxon>
        <taxon>Bacillales</taxon>
        <taxon>Paenibacillaceae</taxon>
        <taxon>Paenibacillus</taxon>
    </lineage>
</organism>
<evidence type="ECO:0000313" key="2">
    <source>
        <dbReference type="EMBL" id="KGE17052.1"/>
    </source>
</evidence>
<proteinExistence type="predicted"/>
<reference evidence="2 3" key="2">
    <citation type="submission" date="2014-10" db="EMBL/GenBank/DDBJ databases">
        <title>Comparative genomics of the Paenibacillus odorifer group.</title>
        <authorList>
            <person name="Tsai Y.-C."/>
            <person name="Martin N."/>
            <person name="Korlach J."/>
            <person name="Wiedmann M."/>
        </authorList>
    </citation>
    <scope>NUCLEOTIDE SEQUENCE [LARGE SCALE GENOMIC DNA]</scope>
    <source>
        <strain evidence="2 3">DSM 18334</strain>
    </source>
</reference>
<comment type="caution">
    <text evidence="2">The sequence shown here is derived from an EMBL/GenBank/DDBJ whole genome shotgun (WGS) entry which is preliminary data.</text>
</comment>
<keyword evidence="3" id="KW-1185">Reference proteome</keyword>
<sequence>MKLGDFMIIGAVLLIVGLIYGIKWLDTRNEEYIVGQLAAQITVNGKPYKTVNLAKEEQVIEIHTKYGHNTLKVFDYGIQMVFADCPNKISMQMGFKSRPHQQIICIPNRVLVEVINPSGSHDEDELDAVI</sequence>